<feature type="transmembrane region" description="Helical" evidence="1">
    <location>
        <begin position="154"/>
        <end position="178"/>
    </location>
</feature>
<comment type="caution">
    <text evidence="2">The sequence shown here is derived from an EMBL/GenBank/DDBJ whole genome shotgun (WGS) entry which is preliminary data.</text>
</comment>
<keyword evidence="1" id="KW-0812">Transmembrane</keyword>
<keyword evidence="3" id="KW-1185">Reference proteome</keyword>
<accession>A0A9X1FNQ2</accession>
<dbReference type="EMBL" id="JAHWDP010000001">
    <property type="protein sequence ID" value="MBW2937244.1"/>
    <property type="molecule type" value="Genomic_DNA"/>
</dbReference>
<organism evidence="2 3">
    <name type="scientific">Halomarinibacterium sedimenti</name>
    <dbReference type="NCBI Taxonomy" id="2857106"/>
    <lineage>
        <taxon>Bacteria</taxon>
        <taxon>Pseudomonadati</taxon>
        <taxon>Bacteroidota</taxon>
        <taxon>Flavobacteriia</taxon>
        <taxon>Flavobacteriales</taxon>
        <taxon>Flavobacteriaceae</taxon>
        <taxon>Halomarinibacterium</taxon>
    </lineage>
</organism>
<feature type="transmembrane region" description="Helical" evidence="1">
    <location>
        <begin position="227"/>
        <end position="247"/>
    </location>
</feature>
<feature type="transmembrane region" description="Helical" evidence="1">
    <location>
        <begin position="190"/>
        <end position="215"/>
    </location>
</feature>
<protein>
    <submittedName>
        <fullName evidence="2">O-antigen ligase family protein</fullName>
    </submittedName>
</protein>
<dbReference type="GO" id="GO:0016874">
    <property type="term" value="F:ligase activity"/>
    <property type="evidence" value="ECO:0007669"/>
    <property type="project" value="UniProtKB-KW"/>
</dbReference>
<feature type="transmembrane region" description="Helical" evidence="1">
    <location>
        <begin position="64"/>
        <end position="84"/>
    </location>
</feature>
<feature type="transmembrane region" description="Helical" evidence="1">
    <location>
        <begin position="36"/>
        <end position="57"/>
    </location>
</feature>
<reference evidence="2" key="1">
    <citation type="submission" date="2021-07" db="EMBL/GenBank/DDBJ databases">
        <title>Aureisphaera sp. CAU 1614 isolated from sea sediment.</title>
        <authorList>
            <person name="Kim W."/>
        </authorList>
    </citation>
    <scope>NUCLEOTIDE SEQUENCE</scope>
    <source>
        <strain evidence="2">CAU 1614</strain>
    </source>
</reference>
<evidence type="ECO:0000313" key="3">
    <source>
        <dbReference type="Proteomes" id="UP001138686"/>
    </source>
</evidence>
<feature type="transmembrane region" description="Helical" evidence="1">
    <location>
        <begin position="119"/>
        <end position="142"/>
    </location>
</feature>
<feature type="transmembrane region" description="Helical" evidence="1">
    <location>
        <begin position="90"/>
        <end position="107"/>
    </location>
</feature>
<keyword evidence="1" id="KW-0472">Membrane</keyword>
<sequence length="386" mass="44765">MVLNRYLSEYGLITLFVLFFALDALGKTHIFSKTTTTIPMIIKGIMSGGIILTLAALYKNKKVFILLLILALFFAFGQWTLEIPFSKKNLIIFGKFITPLIFFELFNKAEISKQSAKRLFNVFEWTIVINSVLIFVGFIFKIKLFESYIGPRFGYNGLFITSGVSSYCILISLAYFYFSYKRELWKNIKFWIFFVSCFFIGTKVVYLGILVFLIATISQLNISKGKYVLLLFATFIGALFYISFYEVGFFAKLTHEKGIVSSFLSLRNELFMDRTLPFIQENWDWKNYLFGGVSNYDLRSQMEVIDIFLFWGILGGIIYLYSYGITFVTFKMNKALVLFFVLFSIILLFTGNFFVYTMTALFLLILRMQILHSEIIPKQESHGNNS</sequence>
<dbReference type="RefSeq" id="WP_219051497.1">
    <property type="nucleotide sequence ID" value="NZ_JAHWDP010000001.1"/>
</dbReference>
<keyword evidence="2" id="KW-0436">Ligase</keyword>
<dbReference type="Proteomes" id="UP001138686">
    <property type="component" value="Unassembled WGS sequence"/>
</dbReference>
<feature type="transmembrane region" description="Helical" evidence="1">
    <location>
        <begin position="336"/>
        <end position="366"/>
    </location>
</feature>
<evidence type="ECO:0000256" key="1">
    <source>
        <dbReference type="SAM" id="Phobius"/>
    </source>
</evidence>
<keyword evidence="1" id="KW-1133">Transmembrane helix</keyword>
<proteinExistence type="predicted"/>
<name>A0A9X1FNQ2_9FLAO</name>
<feature type="transmembrane region" description="Helical" evidence="1">
    <location>
        <begin position="308"/>
        <end position="330"/>
    </location>
</feature>
<gene>
    <name evidence="2" type="ORF">KXJ69_03950</name>
</gene>
<evidence type="ECO:0000313" key="2">
    <source>
        <dbReference type="EMBL" id="MBW2937244.1"/>
    </source>
</evidence>
<dbReference type="AlphaFoldDB" id="A0A9X1FNQ2"/>